<evidence type="ECO:0000256" key="8">
    <source>
        <dbReference type="ARBA" id="ARBA00023118"/>
    </source>
</evidence>
<keyword evidence="9 12" id="KW-0238">DNA-binding</keyword>
<dbReference type="GO" id="GO:0004519">
    <property type="term" value="F:endonuclease activity"/>
    <property type="evidence" value="ECO:0007669"/>
    <property type="project" value="UniProtKB-UniRule"/>
</dbReference>
<comment type="domain">
    <text evidence="12">Has 2 endonuclease domains. The discontinuous RuvC-like domain cleaves the target DNA noncomplementary to crRNA while the HNH nuclease domain cleaves the target DNA complementary to crRNA.</text>
</comment>
<feature type="coiled-coil region" evidence="13">
    <location>
        <begin position="507"/>
        <end position="537"/>
    </location>
</feature>
<evidence type="ECO:0000256" key="4">
    <source>
        <dbReference type="ARBA" id="ARBA00022759"/>
    </source>
</evidence>
<keyword evidence="6 12" id="KW-0460">Magnesium</keyword>
<sequence>MGYVLGLDLGPTSIGWAAIEVDENERPVGLLTLDDNGEKVPAMGSRIFPVGVINYGQGKKREQSNNKKRRDKRSVRRRLRRARARRLKLIGLLKSQGLLNGQPVDEVQQMDPYELRAKGVSEKLEPEEFARILLHFAKRRGFKSNRRKPIDEDAKGTDMKKAKDRLEAQLDGQTLGEFWYDKLSDGSSEPIRNRRDNFKWLAQRKHYQEELGRIWAVQSAHYPEIFTHGFYKELEGILFDQIPFELTKTKKKKVIGMCSLMPGKVRCGYSERIAQKFRTLQKVNDLRVEDGKESRDLCDAEREVLVNSLSASKDKSYEAMRKKIWGKDADYVKLNLEYRPKEKIRGNEIDSMMVSASFFQKKAWLGLTEQQKDEVWGLLRSYLDESLSADDVEARVGEYGLEFKKDNWTDKLKEPVGTCSYSKAALNKIVPLMEEGKDLYTAIQEAGLSKKHEQHGLLPVPDKAHGFAIPNPVVQTVMFQMRKIVNLLIKEVGPPERIVIETTRELKASKERRQEILKKQSDNLKDKEKAKDKIREMRGWSDDVRVSNTDVMKWRLWEEQNHYCPYRCKKITLGEVLSREVEIDHILPYSMSLDNTMANKVVCFAGENQEKGQNTPISWLGENSAKWRKITEAMSRNSFNFSKEKWERFGVLNEEIEEKYQPERLIRDTSYIAREVRAYLKRLYPADYADQSVRTASGKITFELRNLWQLNAILRDGELGPKNRDDLRHHAVDAAVVAVTTPGMIQRITRVLQDNWPKRPKYAAIAEPWEGFGEELASAVEKINVSHRVQRKVKGALHGGTHYGKIAHGLHAGKFVTRKNLSDITKTSAENICDPEIRDMALARLKEYGGKAKDAFAKPLKLENKNGEPVPVKKVRIWENSSNMIKLERSNKNGNSLDNSVWVKPGENHHVEIFVHTVGGKDEYVCKGYTIWEAGQRVKNKQPIISRQHPDYPEARFIMSLSKRESLVMKNKSGTARKVFVLSISTQPTFDMEVRPLSVGDVRNLSDKEKKALRREWRLQSLKALKERLMQKITLDPLGRVRRAGD</sequence>
<dbReference type="GO" id="GO:0016787">
    <property type="term" value="F:hydrolase activity"/>
    <property type="evidence" value="ECO:0007669"/>
    <property type="project" value="UniProtKB-KW"/>
</dbReference>
<organism evidence="16 17">
    <name type="scientific">Anaerohalosphaera lusitana</name>
    <dbReference type="NCBI Taxonomy" id="1936003"/>
    <lineage>
        <taxon>Bacteria</taxon>
        <taxon>Pseudomonadati</taxon>
        <taxon>Planctomycetota</taxon>
        <taxon>Phycisphaerae</taxon>
        <taxon>Sedimentisphaerales</taxon>
        <taxon>Anaerohalosphaeraceae</taxon>
        <taxon>Anaerohalosphaera</taxon>
    </lineage>
</organism>
<dbReference type="InterPro" id="IPR033114">
    <property type="entry name" value="HNH_CAS9"/>
</dbReference>
<dbReference type="InterPro" id="IPR036397">
    <property type="entry name" value="RNaseH_sf"/>
</dbReference>
<dbReference type="InterPro" id="IPR028629">
    <property type="entry name" value="Cas9"/>
</dbReference>
<evidence type="ECO:0000256" key="13">
    <source>
        <dbReference type="SAM" id="Coils"/>
    </source>
</evidence>
<keyword evidence="17" id="KW-1185">Reference proteome</keyword>
<evidence type="ECO:0000256" key="5">
    <source>
        <dbReference type="ARBA" id="ARBA00022801"/>
    </source>
</evidence>
<dbReference type="InterPro" id="IPR041383">
    <property type="entry name" value="RuvC_III"/>
</dbReference>
<evidence type="ECO:0000313" key="16">
    <source>
        <dbReference type="EMBL" id="AQT67652.1"/>
    </source>
</evidence>
<protein>
    <recommendedName>
        <fullName evidence="12">CRISPR-associated endonuclease Cas9</fullName>
        <ecNumber evidence="12">3.1.-.-</ecNumber>
    </recommendedName>
</protein>
<evidence type="ECO:0000256" key="10">
    <source>
        <dbReference type="ARBA" id="ARBA00023211"/>
    </source>
</evidence>
<dbReference type="GO" id="GO:0046872">
    <property type="term" value="F:metal ion binding"/>
    <property type="evidence" value="ECO:0007669"/>
    <property type="project" value="UniProtKB-UniRule"/>
</dbReference>
<dbReference type="Pfam" id="PF13395">
    <property type="entry name" value="HNH_4"/>
    <property type="match status" value="1"/>
</dbReference>
<evidence type="ECO:0000256" key="14">
    <source>
        <dbReference type="SAM" id="MobiDB-lite"/>
    </source>
</evidence>
<feature type="active site" description="For RuvC-like nuclease domain" evidence="12">
    <location>
        <position position="8"/>
    </location>
</feature>
<keyword evidence="4 12" id="KW-0255">Endonuclease</keyword>
<dbReference type="RefSeq" id="WP_146660014.1">
    <property type="nucleotide sequence ID" value="NZ_CP019791.1"/>
</dbReference>
<dbReference type="GO" id="GO:0051607">
    <property type="term" value="P:defense response to virus"/>
    <property type="evidence" value="ECO:0007669"/>
    <property type="project" value="UniProtKB-UniRule"/>
</dbReference>
<comment type="subunit">
    <text evidence="11 12">Monomer. Binds crRNA and tracrRNA.</text>
</comment>
<feature type="compositionally biased region" description="Basic residues" evidence="14">
    <location>
        <begin position="66"/>
        <end position="77"/>
    </location>
</feature>
<dbReference type="GO" id="GO:0003723">
    <property type="term" value="F:RNA binding"/>
    <property type="evidence" value="ECO:0007669"/>
    <property type="project" value="UniProtKB-UniRule"/>
</dbReference>
<evidence type="ECO:0000256" key="7">
    <source>
        <dbReference type="ARBA" id="ARBA00022884"/>
    </source>
</evidence>
<keyword evidence="8 12" id="KW-0051">Antiviral defense</keyword>
<keyword evidence="3 12" id="KW-0479">Metal-binding</keyword>
<evidence type="ECO:0000259" key="15">
    <source>
        <dbReference type="PROSITE" id="PS51749"/>
    </source>
</evidence>
<name>A0A1U9NI86_9BACT</name>
<keyword evidence="5 12" id="KW-0378">Hydrolase</keyword>
<dbReference type="HAMAP" id="MF_01480">
    <property type="entry name" value="Cas9"/>
    <property type="match status" value="1"/>
</dbReference>
<feature type="binding site" evidence="12">
    <location>
        <position position="730"/>
    </location>
    <ligand>
        <name>Mg(2+)</name>
        <dbReference type="ChEBI" id="CHEBI:18420"/>
        <label>2</label>
    </ligand>
</feature>
<dbReference type="GO" id="GO:0003677">
    <property type="term" value="F:DNA binding"/>
    <property type="evidence" value="ECO:0007669"/>
    <property type="project" value="UniProtKB-UniRule"/>
</dbReference>
<dbReference type="GO" id="GO:0043571">
    <property type="term" value="P:maintenance of CRISPR repeat elements"/>
    <property type="evidence" value="ECO:0007669"/>
    <property type="project" value="UniProtKB-UniRule"/>
</dbReference>
<comment type="similarity">
    <text evidence="12">Belongs to the CRISPR-associated Cas9 family.</text>
</comment>
<feature type="binding site" evidence="12">
    <location>
        <position position="8"/>
    </location>
    <ligand>
        <name>Mg(2+)</name>
        <dbReference type="ChEBI" id="CHEBI:18420"/>
        <label>2</label>
    </ligand>
</feature>
<dbReference type="EMBL" id="CP019791">
    <property type="protein sequence ID" value="AQT67652.1"/>
    <property type="molecule type" value="Genomic_DNA"/>
</dbReference>
<evidence type="ECO:0000256" key="2">
    <source>
        <dbReference type="ARBA" id="ARBA00022722"/>
    </source>
</evidence>
<reference evidence="17" key="1">
    <citation type="submission" date="2017-02" db="EMBL/GenBank/DDBJ databases">
        <title>Comparative genomics and description of representatives of a novel lineage of planctomycetes thriving in anoxic sediments.</title>
        <authorList>
            <person name="Spring S."/>
            <person name="Bunk B."/>
            <person name="Sproer C."/>
        </authorList>
    </citation>
    <scope>NUCLEOTIDE SEQUENCE [LARGE SCALE GENOMIC DNA]</scope>
    <source>
        <strain evidence="17">ST-NAGAB-D1</strain>
    </source>
</reference>
<proteinExistence type="inferred from homology"/>
<dbReference type="STRING" id="1936003.STSP2_00800"/>
<dbReference type="Proteomes" id="UP000189674">
    <property type="component" value="Chromosome"/>
</dbReference>
<evidence type="ECO:0000256" key="11">
    <source>
        <dbReference type="ARBA" id="ARBA00046380"/>
    </source>
</evidence>
<feature type="active site" description="Proton acceptor for HNH nuclease domain" evidence="12">
    <location>
        <position position="585"/>
    </location>
</feature>
<dbReference type="KEGG" id="alus:STSP2_00800"/>
<keyword evidence="2 12" id="KW-0540">Nuclease</keyword>
<dbReference type="PROSITE" id="PS51749">
    <property type="entry name" value="HNH_CAS9"/>
    <property type="match status" value="1"/>
</dbReference>
<comment type="cofactor">
    <cofactor evidence="1 12">
        <name>Mg(2+)</name>
        <dbReference type="ChEBI" id="CHEBI:18420"/>
    </cofactor>
</comment>
<dbReference type="InterPro" id="IPR003615">
    <property type="entry name" value="HNH_nuc"/>
</dbReference>
<dbReference type="OrthoDB" id="9757607at2"/>
<feature type="binding site" evidence="12">
    <location>
        <position position="8"/>
    </location>
    <ligand>
        <name>Mg(2+)</name>
        <dbReference type="ChEBI" id="CHEBI:18420"/>
        <label>1</label>
    </ligand>
</feature>
<evidence type="ECO:0000256" key="3">
    <source>
        <dbReference type="ARBA" id="ARBA00022723"/>
    </source>
</evidence>
<comment type="function">
    <text evidence="12">CRISPR (clustered regularly interspaced short palindromic repeat) is an adaptive immune system that provides protection against mobile genetic elements (viruses, transposable elements and conjugative plasmids). CRISPR clusters contain spacers, sequences complementary to antecedent mobile elements, and target invading nucleic acids. CRISPR clusters are transcribed and processed into CRISPR RNA (crRNA). In type II CRISPR systems correct processing of pre-crRNA requires a trans-encoded small RNA (tracrRNA), endogenous ribonuclease 3 (rnc) and this protein. The tracrRNA serves as a guide for ribonuclease 3-aided processing of pre-crRNA. Subsequently Cas9/crRNA/tracrRNA endonucleolytically cleaves linear or circular dsDNA target complementary to the spacer; Cas9 is inactive in the absence of the 2 guide RNAs (gRNA). Cas9 recognizes the protospacer adjacent motif (PAM) in the CRISPR repeat sequences to help distinguish self versus nonself, as targets within the bacterial CRISPR locus do not have PAMs. PAM recognition is also required for catalytic activity.</text>
</comment>
<keyword evidence="10" id="KW-0464">Manganese</keyword>
<feature type="region of interest" description="Disordered" evidence="14">
    <location>
        <begin position="58"/>
        <end position="77"/>
    </location>
</feature>
<evidence type="ECO:0000256" key="1">
    <source>
        <dbReference type="ARBA" id="ARBA00001946"/>
    </source>
</evidence>
<evidence type="ECO:0000313" key="17">
    <source>
        <dbReference type="Proteomes" id="UP000189674"/>
    </source>
</evidence>
<feature type="binding site" evidence="12">
    <location>
        <position position="505"/>
    </location>
    <ligand>
        <name>Mg(2+)</name>
        <dbReference type="ChEBI" id="CHEBI:18420"/>
        <label>2</label>
    </ligand>
</feature>
<keyword evidence="7 12" id="KW-0694">RNA-binding</keyword>
<gene>
    <name evidence="12 16" type="primary">cas9</name>
    <name evidence="16" type="ORF">STSP2_00800</name>
</gene>
<dbReference type="Pfam" id="PF18541">
    <property type="entry name" value="RuvC_III"/>
    <property type="match status" value="1"/>
</dbReference>
<keyword evidence="13" id="KW-0175">Coiled coil</keyword>
<dbReference type="NCBIfam" id="TIGR01865">
    <property type="entry name" value="cas_Csn1"/>
    <property type="match status" value="1"/>
</dbReference>
<dbReference type="EC" id="3.1.-.-" evidence="12"/>
<evidence type="ECO:0000256" key="9">
    <source>
        <dbReference type="ARBA" id="ARBA00023125"/>
    </source>
</evidence>
<feature type="binding site" evidence="12">
    <location>
        <position position="501"/>
    </location>
    <ligand>
        <name>Mg(2+)</name>
        <dbReference type="ChEBI" id="CHEBI:18420"/>
        <label>1</label>
    </ligand>
</feature>
<evidence type="ECO:0000256" key="12">
    <source>
        <dbReference type="HAMAP-Rule" id="MF_01480"/>
    </source>
</evidence>
<evidence type="ECO:0000256" key="6">
    <source>
        <dbReference type="ARBA" id="ARBA00022842"/>
    </source>
</evidence>
<dbReference type="AlphaFoldDB" id="A0A1U9NI86"/>
<accession>A0A1U9NI86</accession>
<feature type="binding site" evidence="12">
    <location>
        <position position="505"/>
    </location>
    <ligand>
        <name>Mg(2+)</name>
        <dbReference type="ChEBI" id="CHEBI:18420"/>
        <label>1</label>
    </ligand>
</feature>
<dbReference type="Gene3D" id="3.30.420.10">
    <property type="entry name" value="Ribonuclease H-like superfamily/Ribonuclease H"/>
    <property type="match status" value="3"/>
</dbReference>
<feature type="domain" description="HNH Cas9-type" evidence="15">
    <location>
        <begin position="509"/>
        <end position="665"/>
    </location>
</feature>